<evidence type="ECO:0000256" key="1">
    <source>
        <dbReference type="SAM" id="MobiDB-lite"/>
    </source>
</evidence>
<proteinExistence type="predicted"/>
<dbReference type="AlphaFoldDB" id="A0A6J4N958"/>
<accession>A0A6J4N958</accession>
<feature type="non-terminal residue" evidence="2">
    <location>
        <position position="1"/>
    </location>
</feature>
<protein>
    <submittedName>
        <fullName evidence="2">Uncharacterized protein</fullName>
    </submittedName>
</protein>
<organism evidence="2">
    <name type="scientific">uncultured Pseudonocardia sp</name>
    <dbReference type="NCBI Taxonomy" id="211455"/>
    <lineage>
        <taxon>Bacteria</taxon>
        <taxon>Bacillati</taxon>
        <taxon>Actinomycetota</taxon>
        <taxon>Actinomycetes</taxon>
        <taxon>Pseudonocardiales</taxon>
        <taxon>Pseudonocardiaceae</taxon>
        <taxon>Pseudonocardia</taxon>
        <taxon>environmental samples</taxon>
    </lineage>
</organism>
<feature type="region of interest" description="Disordered" evidence="1">
    <location>
        <begin position="1"/>
        <end position="38"/>
    </location>
</feature>
<reference evidence="2" key="1">
    <citation type="submission" date="2020-02" db="EMBL/GenBank/DDBJ databases">
        <authorList>
            <person name="Meier V. D."/>
        </authorList>
    </citation>
    <scope>NUCLEOTIDE SEQUENCE</scope>
    <source>
        <strain evidence="2">AVDCRST_MAG66</strain>
    </source>
</reference>
<name>A0A6J4N958_9PSEU</name>
<gene>
    <name evidence="2" type="ORF">AVDCRST_MAG66-325</name>
</gene>
<evidence type="ECO:0000313" key="2">
    <source>
        <dbReference type="EMBL" id="CAA9381395.1"/>
    </source>
</evidence>
<feature type="compositionally biased region" description="Low complexity" evidence="1">
    <location>
        <begin position="1"/>
        <end position="19"/>
    </location>
</feature>
<sequence length="38" mass="3794">GAGSSARSASTPPTRSAAPSPRPLSRPRRPGWPRGGPG</sequence>
<feature type="non-terminal residue" evidence="2">
    <location>
        <position position="38"/>
    </location>
</feature>
<dbReference type="EMBL" id="CADCUS010000046">
    <property type="protein sequence ID" value="CAA9381395.1"/>
    <property type="molecule type" value="Genomic_DNA"/>
</dbReference>